<dbReference type="RefSeq" id="WP_014909354.1">
    <property type="nucleotide sequence ID" value="NZ_BAZE01000008.1"/>
</dbReference>
<evidence type="ECO:0000313" key="4">
    <source>
        <dbReference type="Proteomes" id="UP001585053"/>
    </source>
</evidence>
<dbReference type="PANTHER" id="PTHR38441">
    <property type="entry name" value="INTEGRAL MEMBRANE PROTEIN-RELATED"/>
    <property type="match status" value="1"/>
</dbReference>
<sequence>MATQSSSSAKDPTPTPREDEAHSAEPIPTEAFVAMHADPRFHRLRRTLFVFVFPMTVAFLLWYALYVVLSGFARDFMAIEVAGGVNMALLLGLLQFVTTFGIAILYSWYARKRFDPLSYELRDELMGLAEKKSEENR</sequence>
<accession>A0ABV5DYG9</accession>
<dbReference type="GeneID" id="91392595"/>
<protein>
    <submittedName>
        <fullName evidence="3">DUF485 domain-containing protein</fullName>
    </submittedName>
</protein>
<feature type="transmembrane region" description="Helical" evidence="2">
    <location>
        <begin position="89"/>
        <end position="109"/>
    </location>
</feature>
<name>A0ABV5DYG9_9ACTN</name>
<gene>
    <name evidence="3" type="ORF">VSQ78_18190</name>
</gene>
<evidence type="ECO:0000313" key="3">
    <source>
        <dbReference type="EMBL" id="MFB8769641.1"/>
    </source>
</evidence>
<dbReference type="Pfam" id="PF04341">
    <property type="entry name" value="DUF485"/>
    <property type="match status" value="1"/>
</dbReference>
<keyword evidence="2" id="KW-0812">Transmembrane</keyword>
<proteinExistence type="predicted"/>
<dbReference type="EMBL" id="JAYMRS010000006">
    <property type="protein sequence ID" value="MFB8769641.1"/>
    <property type="molecule type" value="Genomic_DNA"/>
</dbReference>
<comment type="caution">
    <text evidence="3">The sequence shown here is derived from an EMBL/GenBank/DDBJ whole genome shotgun (WGS) entry which is preliminary data.</text>
</comment>
<keyword evidence="4" id="KW-1185">Reference proteome</keyword>
<feature type="transmembrane region" description="Helical" evidence="2">
    <location>
        <begin position="48"/>
        <end position="69"/>
    </location>
</feature>
<evidence type="ECO:0000256" key="1">
    <source>
        <dbReference type="SAM" id="MobiDB-lite"/>
    </source>
</evidence>
<keyword evidence="2" id="KW-1133">Transmembrane helix</keyword>
<evidence type="ECO:0000256" key="2">
    <source>
        <dbReference type="SAM" id="Phobius"/>
    </source>
</evidence>
<keyword evidence="2" id="KW-0472">Membrane</keyword>
<reference evidence="3 4" key="1">
    <citation type="submission" date="2024-01" db="EMBL/GenBank/DDBJ databases">
        <title>Genome mining of biosynthetic gene clusters to explore secondary metabolites of Streptomyces sp.</title>
        <authorList>
            <person name="Baig A."/>
            <person name="Ajitkumar Shintre N."/>
            <person name="Kumar H."/>
            <person name="Anbarasu A."/>
            <person name="Ramaiah S."/>
        </authorList>
    </citation>
    <scope>NUCLEOTIDE SEQUENCE [LARGE SCALE GENOMIC DNA]</scope>
    <source>
        <strain evidence="3 4">A01</strain>
    </source>
</reference>
<dbReference type="InterPro" id="IPR007436">
    <property type="entry name" value="DUF485"/>
</dbReference>
<feature type="region of interest" description="Disordered" evidence="1">
    <location>
        <begin position="1"/>
        <end position="23"/>
    </location>
</feature>
<feature type="compositionally biased region" description="Polar residues" evidence="1">
    <location>
        <begin position="1"/>
        <end position="10"/>
    </location>
</feature>
<dbReference type="PANTHER" id="PTHR38441:SF1">
    <property type="entry name" value="MEMBRANE PROTEIN"/>
    <property type="match status" value="1"/>
</dbReference>
<organism evidence="3 4">
    <name type="scientific">Nocardiopsis alba</name>
    <dbReference type="NCBI Taxonomy" id="53437"/>
    <lineage>
        <taxon>Bacteria</taxon>
        <taxon>Bacillati</taxon>
        <taxon>Actinomycetota</taxon>
        <taxon>Actinomycetes</taxon>
        <taxon>Streptosporangiales</taxon>
        <taxon>Nocardiopsidaceae</taxon>
        <taxon>Nocardiopsis</taxon>
    </lineage>
</organism>
<dbReference type="Proteomes" id="UP001585053">
    <property type="component" value="Unassembled WGS sequence"/>
</dbReference>